<feature type="region of interest" description="Disordered" evidence="6">
    <location>
        <begin position="1"/>
        <end position="73"/>
    </location>
</feature>
<evidence type="ECO:0000256" key="5">
    <source>
        <dbReference type="ARBA" id="ARBA00023242"/>
    </source>
</evidence>
<dbReference type="GO" id="GO:0005634">
    <property type="term" value="C:nucleus"/>
    <property type="evidence" value="ECO:0007669"/>
    <property type="project" value="UniProtKB-SubCell"/>
</dbReference>
<evidence type="ECO:0000256" key="2">
    <source>
        <dbReference type="ARBA" id="ARBA00004210"/>
    </source>
</evidence>
<dbReference type="AlphaFoldDB" id="A0A0K8W134"/>
<feature type="compositionally biased region" description="Polar residues" evidence="6">
    <location>
        <begin position="1"/>
        <end position="10"/>
    </location>
</feature>
<evidence type="ECO:0000256" key="3">
    <source>
        <dbReference type="ARBA" id="ARBA00010821"/>
    </source>
</evidence>
<keyword evidence="5" id="KW-0539">Nucleus</keyword>
<dbReference type="OrthoDB" id="8170061at2759"/>
<feature type="compositionally biased region" description="Low complexity" evidence="6">
    <location>
        <begin position="18"/>
        <end position="38"/>
    </location>
</feature>
<feature type="compositionally biased region" description="Polar residues" evidence="6">
    <location>
        <begin position="48"/>
        <end position="66"/>
    </location>
</feature>
<dbReference type="GO" id="GO:0010494">
    <property type="term" value="C:cytoplasmic stress granule"/>
    <property type="evidence" value="ECO:0007669"/>
    <property type="project" value="UniProtKB-SubCell"/>
</dbReference>
<comment type="subcellular location">
    <subcellularLocation>
        <location evidence="2">Cytoplasm</location>
        <location evidence="2">Stress granule</location>
    </subcellularLocation>
    <subcellularLocation>
        <location evidence="1">Nucleus</location>
    </subcellularLocation>
</comment>
<keyword evidence="4" id="KW-0963">Cytoplasm</keyword>
<organism evidence="7">
    <name type="scientific">Bactrocera latifrons</name>
    <name type="common">Malaysian fruit fly</name>
    <name type="synonym">Chaetodacus latifrons</name>
    <dbReference type="NCBI Taxonomy" id="174628"/>
    <lineage>
        <taxon>Eukaryota</taxon>
        <taxon>Metazoa</taxon>
        <taxon>Ecdysozoa</taxon>
        <taxon>Arthropoda</taxon>
        <taxon>Hexapoda</taxon>
        <taxon>Insecta</taxon>
        <taxon>Pterygota</taxon>
        <taxon>Neoptera</taxon>
        <taxon>Endopterygota</taxon>
        <taxon>Diptera</taxon>
        <taxon>Brachycera</taxon>
        <taxon>Muscomorpha</taxon>
        <taxon>Tephritoidea</taxon>
        <taxon>Tephritidae</taxon>
        <taxon>Bactrocera</taxon>
        <taxon>Bactrocera</taxon>
    </lineage>
</organism>
<name>A0A0K8W134_BACLA</name>
<protein>
    <recommendedName>
        <fullName evidence="8">Protein FAM195A</fullName>
    </recommendedName>
</protein>
<proteinExistence type="inferred from homology"/>
<dbReference type="InterPro" id="IPR029428">
    <property type="entry name" value="MCRIP"/>
</dbReference>
<accession>A0A0K8W134</accession>
<dbReference type="EMBL" id="GDHF01007523">
    <property type="protein sequence ID" value="JAI44791.1"/>
    <property type="molecule type" value="Transcribed_RNA"/>
</dbReference>
<reference evidence="7" key="1">
    <citation type="submission" date="2015-06" db="EMBL/GenBank/DDBJ databases">
        <authorList>
            <person name="Hoefler B.C."/>
            <person name="Straight P.D."/>
        </authorList>
    </citation>
    <scope>NUCLEOTIDE SEQUENCE</scope>
</reference>
<gene>
    <name evidence="7" type="ORF">c0_g3_i1</name>
</gene>
<evidence type="ECO:0000313" key="7">
    <source>
        <dbReference type="EMBL" id="JAI44791.1"/>
    </source>
</evidence>
<evidence type="ECO:0000256" key="4">
    <source>
        <dbReference type="ARBA" id="ARBA00022490"/>
    </source>
</evidence>
<evidence type="ECO:0008006" key="8">
    <source>
        <dbReference type="Google" id="ProtNLM"/>
    </source>
</evidence>
<evidence type="ECO:0000256" key="1">
    <source>
        <dbReference type="ARBA" id="ARBA00004123"/>
    </source>
</evidence>
<evidence type="ECO:0000256" key="6">
    <source>
        <dbReference type="SAM" id="MobiDB-lite"/>
    </source>
</evidence>
<dbReference type="Pfam" id="PF14799">
    <property type="entry name" value="FAM195"/>
    <property type="match status" value="1"/>
</dbReference>
<sequence>MDRNNGSNRYTPIRRAGQQQHQSNSLSSLSSSNNNQHQQHLDNHRNNSSQYSTTNHSAYSPQSTMSREPLTQHDELIRYIREAWTKVNEQNTPVNYCNESDHQLKNFKPFNLEEYWDQRHFQNIRVSHGQQ</sequence>
<comment type="similarity">
    <text evidence="3">Belongs to the MCRIP family.</text>
</comment>